<dbReference type="Proteomes" id="UP000261257">
    <property type="component" value="Unassembled WGS sequence"/>
</dbReference>
<keyword evidence="6" id="KW-0812">Transmembrane</keyword>
<keyword evidence="2" id="KW-0597">Phosphoprotein</keyword>
<dbReference type="GO" id="GO:0000155">
    <property type="term" value="F:phosphorelay sensor kinase activity"/>
    <property type="evidence" value="ECO:0007669"/>
    <property type="project" value="InterPro"/>
</dbReference>
<dbReference type="GO" id="GO:0016020">
    <property type="term" value="C:membrane"/>
    <property type="evidence" value="ECO:0007669"/>
    <property type="project" value="UniProtKB-SubCell"/>
</dbReference>
<name>A0A174DRV7_9FIRM</name>
<evidence type="ECO:0000313" key="11">
    <source>
        <dbReference type="Proteomes" id="UP000261257"/>
    </source>
</evidence>
<proteinExistence type="predicted"/>
<evidence type="ECO:0000259" key="7">
    <source>
        <dbReference type="PROSITE" id="PS50885"/>
    </source>
</evidence>
<evidence type="ECO:0000256" key="1">
    <source>
        <dbReference type="ARBA" id="ARBA00004370"/>
    </source>
</evidence>
<dbReference type="EMBL" id="CYZE01000005">
    <property type="protein sequence ID" value="CUO27009.1"/>
    <property type="molecule type" value="Genomic_DNA"/>
</dbReference>
<dbReference type="Gene3D" id="6.10.340.10">
    <property type="match status" value="1"/>
</dbReference>
<keyword evidence="3" id="KW-0808">Transferase</keyword>
<dbReference type="InterPro" id="IPR003660">
    <property type="entry name" value="HAMP_dom"/>
</dbReference>
<reference evidence="9 11" key="2">
    <citation type="submission" date="2018-08" db="EMBL/GenBank/DDBJ databases">
        <title>A genome reference for cultivated species of the human gut microbiota.</title>
        <authorList>
            <person name="Zou Y."/>
            <person name="Xue W."/>
            <person name="Luo G."/>
        </authorList>
    </citation>
    <scope>NUCLEOTIDE SEQUENCE [LARGE SCALE GENOMIC DNA]</scope>
    <source>
        <strain evidence="9 11">TF05-11AC</strain>
    </source>
</reference>
<accession>A0A174DRV7</accession>
<comment type="subcellular location">
    <subcellularLocation>
        <location evidence="1">Membrane</location>
    </subcellularLocation>
</comment>
<keyword evidence="6" id="KW-0472">Membrane</keyword>
<dbReference type="Pfam" id="PF06580">
    <property type="entry name" value="His_kinase"/>
    <property type="match status" value="1"/>
</dbReference>
<keyword evidence="5" id="KW-0175">Coiled coil</keyword>
<dbReference type="Pfam" id="PF02518">
    <property type="entry name" value="HATPase_c"/>
    <property type="match status" value="1"/>
</dbReference>
<dbReference type="SUPFAM" id="SSF158472">
    <property type="entry name" value="HAMP domain-like"/>
    <property type="match status" value="1"/>
</dbReference>
<evidence type="ECO:0000256" key="6">
    <source>
        <dbReference type="SAM" id="Phobius"/>
    </source>
</evidence>
<dbReference type="CDD" id="cd06225">
    <property type="entry name" value="HAMP"/>
    <property type="match status" value="1"/>
</dbReference>
<dbReference type="PROSITE" id="PS50885">
    <property type="entry name" value="HAMP"/>
    <property type="match status" value="1"/>
</dbReference>
<organism evidence="8 10">
    <name type="scientific">Hungatella hathewayi</name>
    <dbReference type="NCBI Taxonomy" id="154046"/>
    <lineage>
        <taxon>Bacteria</taxon>
        <taxon>Bacillati</taxon>
        <taxon>Bacillota</taxon>
        <taxon>Clostridia</taxon>
        <taxon>Lachnospirales</taxon>
        <taxon>Lachnospiraceae</taxon>
        <taxon>Hungatella</taxon>
    </lineage>
</organism>
<evidence type="ECO:0000313" key="9">
    <source>
        <dbReference type="EMBL" id="RGM05319.1"/>
    </source>
</evidence>
<feature type="transmembrane region" description="Helical" evidence="6">
    <location>
        <begin position="293"/>
        <end position="314"/>
    </location>
</feature>
<keyword evidence="4 8" id="KW-0418">Kinase</keyword>
<evidence type="ECO:0000256" key="2">
    <source>
        <dbReference type="ARBA" id="ARBA00022553"/>
    </source>
</evidence>
<protein>
    <submittedName>
        <fullName evidence="8">Multi-sensor signal transduction histidine kinase</fullName>
    </submittedName>
    <submittedName>
        <fullName evidence="9">Sensor histidine kinase</fullName>
    </submittedName>
</protein>
<reference evidence="8 10" key="1">
    <citation type="submission" date="2015-09" db="EMBL/GenBank/DDBJ databases">
        <authorList>
            <consortium name="Pathogen Informatics"/>
        </authorList>
    </citation>
    <scope>NUCLEOTIDE SEQUENCE [LARGE SCALE GENOMIC DNA]</scope>
    <source>
        <strain evidence="8 10">2789STDY5608850</strain>
    </source>
</reference>
<dbReference type="SUPFAM" id="SSF55874">
    <property type="entry name" value="ATPase domain of HSP90 chaperone/DNA topoisomerase II/histidine kinase"/>
    <property type="match status" value="1"/>
</dbReference>
<evidence type="ECO:0000256" key="4">
    <source>
        <dbReference type="ARBA" id="ARBA00022777"/>
    </source>
</evidence>
<dbReference type="Gene3D" id="3.30.565.10">
    <property type="entry name" value="Histidine kinase-like ATPase, C-terminal domain"/>
    <property type="match status" value="1"/>
</dbReference>
<gene>
    <name evidence="8" type="primary">ypdA_13</name>
    <name evidence="9" type="ORF">DXC39_10890</name>
    <name evidence="8" type="ORF">ERS852407_02302</name>
</gene>
<dbReference type="InterPro" id="IPR010559">
    <property type="entry name" value="Sig_transdc_His_kin_internal"/>
</dbReference>
<dbReference type="PANTHER" id="PTHR34220:SF7">
    <property type="entry name" value="SENSOR HISTIDINE KINASE YPDA"/>
    <property type="match status" value="1"/>
</dbReference>
<evidence type="ECO:0000256" key="3">
    <source>
        <dbReference type="ARBA" id="ARBA00022679"/>
    </source>
</evidence>
<feature type="transmembrane region" description="Helical" evidence="6">
    <location>
        <begin position="12"/>
        <end position="35"/>
    </location>
</feature>
<dbReference type="Proteomes" id="UP000095651">
    <property type="component" value="Unassembled WGS sequence"/>
</dbReference>
<evidence type="ECO:0000313" key="10">
    <source>
        <dbReference type="Proteomes" id="UP000095651"/>
    </source>
</evidence>
<feature type="coiled-coil region" evidence="5">
    <location>
        <begin position="348"/>
        <end position="387"/>
    </location>
</feature>
<sequence length="587" mass="67913">MRHFKHVFRSMRFHIIILYTLLILGAITVLSSVSYRMSYSMAKRQKMEEIGLLTSQIADSLNVYFEDAVNAMNFFRSDITLREDIRECNRKSQAERYEHVRNIQRKMKQAILNDNDIHNIIIISDNFQFNCQDSGIGNVNYGSDLIREIVSRCDEMKKYNMEFMSAKNKDYVYGGSGKEEMLVCFPIKDADGSRTLATMIYVLNFDRIDKICKRQQLWEQYGCYLIDGKGKLFYAPSSTFPCPEYDWSPESATNEIDNMMLLSFAKIEANNWRVAYQIDLSEIRKQLETIRHFTVITSIIAIFLVIIISVYIGWKCTRSVRTLSDSMKKFGEGEFYIQVDENSGYEEIDILNKNFNHMAQQIDNLINEVYAIRVSKQQAELEALQSKINPHFLNNTLQSITSLAILGRNQEIIFAIDSLRGMFDYILYEMSDMVPVSKELEYIERYIEIQNIRFNHGIEWKRDVPELMLSYRVPKLILQPVVENSIRHGLKEKKGAKKLLIQGEVIEGRICFTITDNGVGIGAQRLGQLEERLAEGQETPGHIGLTNVHSRLKLNYDSGSGIRIRSLEGRYCSVRLCMGLEEKEYGA</sequence>
<dbReference type="InterPro" id="IPR050640">
    <property type="entry name" value="Bact_2-comp_sensor_kinase"/>
</dbReference>
<dbReference type="InterPro" id="IPR036890">
    <property type="entry name" value="HATPase_C_sf"/>
</dbReference>
<evidence type="ECO:0000313" key="8">
    <source>
        <dbReference type="EMBL" id="CUO27009.1"/>
    </source>
</evidence>
<evidence type="ECO:0000256" key="5">
    <source>
        <dbReference type="SAM" id="Coils"/>
    </source>
</evidence>
<dbReference type="PANTHER" id="PTHR34220">
    <property type="entry name" value="SENSOR HISTIDINE KINASE YPDA"/>
    <property type="match status" value="1"/>
</dbReference>
<dbReference type="InterPro" id="IPR003594">
    <property type="entry name" value="HATPase_dom"/>
</dbReference>
<dbReference type="EMBL" id="QSSQ01000007">
    <property type="protein sequence ID" value="RGM05319.1"/>
    <property type="molecule type" value="Genomic_DNA"/>
</dbReference>
<dbReference type="AlphaFoldDB" id="A0A174DRV7"/>
<keyword evidence="6" id="KW-1133">Transmembrane helix</keyword>
<feature type="domain" description="HAMP" evidence="7">
    <location>
        <begin position="317"/>
        <end position="367"/>
    </location>
</feature>
<dbReference type="SMART" id="SM00304">
    <property type="entry name" value="HAMP"/>
    <property type="match status" value="1"/>
</dbReference>